<dbReference type="SUPFAM" id="SSF51905">
    <property type="entry name" value="FAD/NAD(P)-binding domain"/>
    <property type="match status" value="1"/>
</dbReference>
<dbReference type="InterPro" id="IPR002937">
    <property type="entry name" value="Amino_oxidase"/>
</dbReference>
<dbReference type="Gene3D" id="3.50.50.60">
    <property type="entry name" value="FAD/NAD(P)-binding domain"/>
    <property type="match status" value="1"/>
</dbReference>
<protein>
    <submittedName>
        <fullName evidence="2">Protoporphyrinogen oxidase</fullName>
    </submittedName>
</protein>
<dbReference type="Proteomes" id="UP000253426">
    <property type="component" value="Unassembled WGS sequence"/>
</dbReference>
<keyword evidence="3" id="KW-1185">Reference proteome</keyword>
<dbReference type="AlphaFoldDB" id="A0A366HMI8"/>
<dbReference type="PANTHER" id="PTHR42923:SF46">
    <property type="entry name" value="AMINE OXIDASE"/>
    <property type="match status" value="1"/>
</dbReference>
<sequence>MKTLAIIGGGITGLASAYVAAKSGTKVTVLEASPEMGGLLRTFPIGGNRLECYYHHFFTHDAELRWLVEDLGIGDKLEFLDATMGVFRDGDIHPFNSVRDLLAFPPLALPDKVRFAATSAYLGKLANWRHHESESALSWFHKYAGKAATEAIWSPLLDIKFGPYAAQVPTAWMVGRLRQRMNSRKKGDEKLGYIRGSLKVLLDALLTKLKEAGVELVVNAPVQKLLGNREHITGVETAAGTHLADATLATIPTPALSTLVRPHSDGYADELAAIKYFGAVCTILETSVPLSATYWLNIADPGFPFGGVVEHTNLVPPTEYGSSHIAYLSRYYASDDPLATASQAEVLEQMLAPMQRIYPKFSRDSIRNTYIFRTNTAAVVCDLNFSQRVPHCRSPLGSFYLASMPHVYPDERSCNNSIRVAAEACNVMGLDASMVPKNASLAGQIRMEK</sequence>
<gene>
    <name evidence="2" type="ORF">DES53_104176</name>
</gene>
<proteinExistence type="predicted"/>
<dbReference type="Gene3D" id="1.10.3110.10">
    <property type="entry name" value="protoporphyrinogen ix oxidase, domain 3"/>
    <property type="match status" value="1"/>
</dbReference>
<evidence type="ECO:0000259" key="1">
    <source>
        <dbReference type="Pfam" id="PF01593"/>
    </source>
</evidence>
<organism evidence="2 3">
    <name type="scientific">Roseimicrobium gellanilyticum</name>
    <dbReference type="NCBI Taxonomy" id="748857"/>
    <lineage>
        <taxon>Bacteria</taxon>
        <taxon>Pseudomonadati</taxon>
        <taxon>Verrucomicrobiota</taxon>
        <taxon>Verrucomicrobiia</taxon>
        <taxon>Verrucomicrobiales</taxon>
        <taxon>Verrucomicrobiaceae</taxon>
        <taxon>Roseimicrobium</taxon>
    </lineage>
</organism>
<comment type="caution">
    <text evidence="2">The sequence shown here is derived from an EMBL/GenBank/DDBJ whole genome shotgun (WGS) entry which is preliminary data.</text>
</comment>
<dbReference type="NCBIfam" id="NF005560">
    <property type="entry name" value="PRK07233.1"/>
    <property type="match status" value="1"/>
</dbReference>
<dbReference type="Pfam" id="PF01593">
    <property type="entry name" value="Amino_oxidase"/>
    <property type="match status" value="1"/>
</dbReference>
<dbReference type="Gene3D" id="3.90.660.20">
    <property type="entry name" value="Protoporphyrinogen oxidase, mitochondrial, domain 2"/>
    <property type="match status" value="1"/>
</dbReference>
<evidence type="ECO:0000313" key="3">
    <source>
        <dbReference type="Proteomes" id="UP000253426"/>
    </source>
</evidence>
<evidence type="ECO:0000313" key="2">
    <source>
        <dbReference type="EMBL" id="RBP44357.1"/>
    </source>
</evidence>
<dbReference type="EMBL" id="QNRR01000004">
    <property type="protein sequence ID" value="RBP44357.1"/>
    <property type="molecule type" value="Genomic_DNA"/>
</dbReference>
<dbReference type="OrthoDB" id="9804542at2"/>
<dbReference type="PRINTS" id="PR00419">
    <property type="entry name" value="ADXRDTASE"/>
</dbReference>
<name>A0A366HMI8_9BACT</name>
<dbReference type="InterPro" id="IPR036188">
    <property type="entry name" value="FAD/NAD-bd_sf"/>
</dbReference>
<feature type="domain" description="Amine oxidase" evidence="1">
    <location>
        <begin position="11"/>
        <end position="364"/>
    </location>
</feature>
<reference evidence="2 3" key="1">
    <citation type="submission" date="2018-06" db="EMBL/GenBank/DDBJ databases">
        <title>Genomic Encyclopedia of Type Strains, Phase IV (KMG-IV): sequencing the most valuable type-strain genomes for metagenomic binning, comparative biology and taxonomic classification.</title>
        <authorList>
            <person name="Goeker M."/>
        </authorList>
    </citation>
    <scope>NUCLEOTIDE SEQUENCE [LARGE SCALE GENOMIC DNA]</scope>
    <source>
        <strain evidence="2 3">DSM 25532</strain>
    </source>
</reference>
<dbReference type="InterPro" id="IPR050464">
    <property type="entry name" value="Zeta_carotene_desat/Oxidored"/>
</dbReference>
<dbReference type="PANTHER" id="PTHR42923">
    <property type="entry name" value="PROTOPORPHYRINOGEN OXIDASE"/>
    <property type="match status" value="1"/>
</dbReference>
<dbReference type="GO" id="GO:0016491">
    <property type="term" value="F:oxidoreductase activity"/>
    <property type="evidence" value="ECO:0007669"/>
    <property type="project" value="InterPro"/>
</dbReference>
<accession>A0A366HMI8</accession>